<dbReference type="EMBL" id="CP103416">
    <property type="protein sequence ID" value="UVW36223.1"/>
    <property type="molecule type" value="Genomic_DNA"/>
</dbReference>
<dbReference type="Pfam" id="PF00550">
    <property type="entry name" value="PP-binding"/>
    <property type="match status" value="1"/>
</dbReference>
<evidence type="ECO:0000259" key="2">
    <source>
        <dbReference type="PROSITE" id="PS50075"/>
    </source>
</evidence>
<dbReference type="PROSITE" id="PS50075">
    <property type="entry name" value="CARRIER"/>
    <property type="match status" value="1"/>
</dbReference>
<feature type="region of interest" description="Disordered" evidence="1">
    <location>
        <begin position="119"/>
        <end position="152"/>
    </location>
</feature>
<dbReference type="InterPro" id="IPR036736">
    <property type="entry name" value="ACP-like_sf"/>
</dbReference>
<proteinExistence type="predicted"/>
<feature type="domain" description="Carrier" evidence="2">
    <location>
        <begin position="30"/>
        <end position="104"/>
    </location>
</feature>
<gene>
    <name evidence="3" type="ORF">NYF23_06350</name>
</gene>
<protein>
    <submittedName>
        <fullName evidence="3">Phosphopantetheine-binding protein</fullName>
    </submittedName>
</protein>
<organism evidence="3 4">
    <name type="scientific">SAR92 clade bacterium H455</name>
    <dbReference type="NCBI Taxonomy" id="2974818"/>
    <lineage>
        <taxon>Bacteria</taxon>
        <taxon>Pseudomonadati</taxon>
        <taxon>Pseudomonadota</taxon>
        <taxon>Gammaproteobacteria</taxon>
        <taxon>Cellvibrionales</taxon>
        <taxon>Porticoccaceae</taxon>
        <taxon>SAR92 clade</taxon>
    </lineage>
</organism>
<accession>A0ABY5TV75</accession>
<dbReference type="SUPFAM" id="SSF47336">
    <property type="entry name" value="ACP-like"/>
    <property type="match status" value="1"/>
</dbReference>
<reference evidence="3" key="1">
    <citation type="submission" date="2022-08" db="EMBL/GenBank/DDBJ databases">
        <title>Catabolic pathway analysis in culturable SAR92 clade bacteria reveals their overlooked roles in DMSP degradation in coastal seas.</title>
        <authorList>
            <person name="He X."/>
            <person name="Zhang X."/>
            <person name="Zhang Y."/>
        </authorList>
    </citation>
    <scope>NUCLEOTIDE SEQUENCE</scope>
    <source>
        <strain evidence="3">H455</strain>
    </source>
</reference>
<keyword evidence="4" id="KW-1185">Reference proteome</keyword>
<sequence length="152" mass="16765">MNGASERVYDIADEVMPHEAEVAMGNTIYETVYELFKKQVAEQAPKKISLLNAETPFDDVGMDSLEKLSVAMDLEDHFDLFIPDEDVAIFTNIQDVVNYLELAIAKKAMHPVVGNLPGEAQSDQDLSDNVLSDEVLSDKSQADRIGSADSEK</sequence>
<evidence type="ECO:0000313" key="3">
    <source>
        <dbReference type="EMBL" id="UVW36223.1"/>
    </source>
</evidence>
<feature type="compositionally biased region" description="Polar residues" evidence="1">
    <location>
        <begin position="121"/>
        <end position="130"/>
    </location>
</feature>
<evidence type="ECO:0000313" key="4">
    <source>
        <dbReference type="Proteomes" id="UP001059934"/>
    </source>
</evidence>
<dbReference type="Proteomes" id="UP001059934">
    <property type="component" value="Chromosome"/>
</dbReference>
<dbReference type="InterPro" id="IPR009081">
    <property type="entry name" value="PP-bd_ACP"/>
</dbReference>
<evidence type="ECO:0000256" key="1">
    <source>
        <dbReference type="SAM" id="MobiDB-lite"/>
    </source>
</evidence>
<dbReference type="Gene3D" id="1.10.1200.10">
    <property type="entry name" value="ACP-like"/>
    <property type="match status" value="1"/>
</dbReference>
<name>A0ABY5TV75_9GAMM</name>